<feature type="compositionally biased region" description="Low complexity" evidence="4">
    <location>
        <begin position="254"/>
        <end position="265"/>
    </location>
</feature>
<feature type="compositionally biased region" description="Basic residues" evidence="4">
    <location>
        <begin position="321"/>
        <end position="331"/>
    </location>
</feature>
<protein>
    <submittedName>
        <fullName evidence="6">Lysine N-methyltransferase family member</fullName>
    </submittedName>
</protein>
<dbReference type="SMART" id="SM00466">
    <property type="entry name" value="SRA"/>
    <property type="match status" value="1"/>
</dbReference>
<dbReference type="PANTHER" id="PTHR45660:SF13">
    <property type="entry name" value="HISTONE-LYSINE N-METHYLTRANSFERASE SETMAR"/>
    <property type="match status" value="1"/>
</dbReference>
<feature type="region of interest" description="Disordered" evidence="4">
    <location>
        <begin position="219"/>
        <end position="331"/>
    </location>
</feature>
<dbReference type="OrthoDB" id="5792673at2759"/>
<evidence type="ECO:0000313" key="7">
    <source>
        <dbReference type="Proteomes" id="UP001153069"/>
    </source>
</evidence>
<dbReference type="PANTHER" id="PTHR45660">
    <property type="entry name" value="HISTONE-LYSINE N-METHYLTRANSFERASE SETMAR"/>
    <property type="match status" value="1"/>
</dbReference>
<feature type="domain" description="YDG" evidence="5">
    <location>
        <begin position="72"/>
        <end position="207"/>
    </location>
</feature>
<dbReference type="Proteomes" id="UP001153069">
    <property type="component" value="Unassembled WGS sequence"/>
</dbReference>
<reference evidence="6" key="1">
    <citation type="submission" date="2020-06" db="EMBL/GenBank/DDBJ databases">
        <authorList>
            <consortium name="Plant Systems Biology data submission"/>
        </authorList>
    </citation>
    <scope>NUCLEOTIDE SEQUENCE</scope>
    <source>
        <strain evidence="6">D6</strain>
    </source>
</reference>
<proteinExistence type="predicted"/>
<accession>A0A9N8H541</accession>
<name>A0A9N8H541_9STRA</name>
<dbReference type="InterPro" id="IPR051357">
    <property type="entry name" value="H3K9_HMTase_SUVAR3-9"/>
</dbReference>
<feature type="compositionally biased region" description="Polar residues" evidence="4">
    <location>
        <begin position="301"/>
        <end position="320"/>
    </location>
</feature>
<dbReference type="EMBL" id="CAICTM010000101">
    <property type="protein sequence ID" value="CAB9501221.1"/>
    <property type="molecule type" value="Genomic_DNA"/>
</dbReference>
<comment type="caution">
    <text evidence="6">The sequence shown here is derived from an EMBL/GenBank/DDBJ whole genome shotgun (WGS) entry which is preliminary data.</text>
</comment>
<gene>
    <name evidence="6" type="ORF">SEMRO_102_G052260.1</name>
</gene>
<dbReference type="GO" id="GO:0042054">
    <property type="term" value="F:histone methyltransferase activity"/>
    <property type="evidence" value="ECO:0007669"/>
    <property type="project" value="TreeGrafter"/>
</dbReference>
<dbReference type="GO" id="GO:0005694">
    <property type="term" value="C:chromosome"/>
    <property type="evidence" value="ECO:0007669"/>
    <property type="project" value="UniProtKB-SubCell"/>
</dbReference>
<sequence length="331" mass="36884">MSATVEKPDSSAAAAALPAVQHKPVECSGDAAEALSVYRERVRELKTEQKCKPDMIAYKELRGKFVPTRRHGEIPGVPVGLCLEGKGEAAILGIHQSILSGIDSIKGEPCYAISVQGRYTDNEEADDGTIYYTGEGGQDKSKKHVKDQDWQNAANASLIASKESGTPIRVIRRANKRYYYLGLYKCHDFSYDKGKDGFKVFRFELKPLFPNQAAGLRSFPVDSKHTRRSSSSSLGTKHADKIPRKKQQPTKHPSSSSFAQQATAQPRRSSYEQQATAQPRRSSYEQQATTQPRRSFYEQLATAQPRRSSGPPQQTNSRQRLAQRMRSKGFK</sequence>
<dbReference type="InterPro" id="IPR036987">
    <property type="entry name" value="SRA-YDG_sf"/>
</dbReference>
<evidence type="ECO:0000259" key="5">
    <source>
        <dbReference type="PROSITE" id="PS51015"/>
    </source>
</evidence>
<evidence type="ECO:0000256" key="3">
    <source>
        <dbReference type="PROSITE-ProRule" id="PRU00358"/>
    </source>
</evidence>
<dbReference type="InterPro" id="IPR015947">
    <property type="entry name" value="PUA-like_sf"/>
</dbReference>
<dbReference type="Gene3D" id="2.30.280.10">
    <property type="entry name" value="SRA-YDG"/>
    <property type="match status" value="1"/>
</dbReference>
<evidence type="ECO:0000256" key="1">
    <source>
        <dbReference type="ARBA" id="ARBA00004286"/>
    </source>
</evidence>
<keyword evidence="2 3" id="KW-0539">Nucleus</keyword>
<evidence type="ECO:0000256" key="4">
    <source>
        <dbReference type="SAM" id="MobiDB-lite"/>
    </source>
</evidence>
<dbReference type="PROSITE" id="PS51015">
    <property type="entry name" value="YDG"/>
    <property type="match status" value="1"/>
</dbReference>
<keyword evidence="7" id="KW-1185">Reference proteome</keyword>
<dbReference type="InterPro" id="IPR003105">
    <property type="entry name" value="SRA_YDG"/>
</dbReference>
<evidence type="ECO:0000256" key="2">
    <source>
        <dbReference type="ARBA" id="ARBA00023242"/>
    </source>
</evidence>
<feature type="compositionally biased region" description="Polar residues" evidence="4">
    <location>
        <begin position="266"/>
        <end position="293"/>
    </location>
</feature>
<organism evidence="6 7">
    <name type="scientific">Seminavis robusta</name>
    <dbReference type="NCBI Taxonomy" id="568900"/>
    <lineage>
        <taxon>Eukaryota</taxon>
        <taxon>Sar</taxon>
        <taxon>Stramenopiles</taxon>
        <taxon>Ochrophyta</taxon>
        <taxon>Bacillariophyta</taxon>
        <taxon>Bacillariophyceae</taxon>
        <taxon>Bacillariophycidae</taxon>
        <taxon>Naviculales</taxon>
        <taxon>Naviculaceae</taxon>
        <taxon>Seminavis</taxon>
    </lineage>
</organism>
<dbReference type="Pfam" id="PF02182">
    <property type="entry name" value="SAD_SRA"/>
    <property type="match status" value="1"/>
</dbReference>
<comment type="subcellular location">
    <subcellularLocation>
        <location evidence="1">Chromosome</location>
    </subcellularLocation>
    <subcellularLocation>
        <location evidence="3">Nucleus</location>
    </subcellularLocation>
</comment>
<dbReference type="SUPFAM" id="SSF88697">
    <property type="entry name" value="PUA domain-like"/>
    <property type="match status" value="1"/>
</dbReference>
<dbReference type="GO" id="GO:0003690">
    <property type="term" value="F:double-stranded DNA binding"/>
    <property type="evidence" value="ECO:0007669"/>
    <property type="project" value="TreeGrafter"/>
</dbReference>
<evidence type="ECO:0000313" key="6">
    <source>
        <dbReference type="EMBL" id="CAB9501221.1"/>
    </source>
</evidence>
<dbReference type="AlphaFoldDB" id="A0A9N8H541"/>
<dbReference type="GO" id="GO:0005634">
    <property type="term" value="C:nucleus"/>
    <property type="evidence" value="ECO:0007669"/>
    <property type="project" value="UniProtKB-SubCell"/>
</dbReference>